<sequence>MLTCPVCLKEIHEGNVFCPHCGIKIPTTNPPLSTWSKMKIYLVTVFLAPFGLYWFFKYFRESDSEKRKVAYIVLVITLVTLAFSVFSGMYVMKYYTNYINTMMLGGL</sequence>
<comment type="caution">
    <text evidence="2">The sequence shown here is derived from an EMBL/GenBank/DDBJ whole genome shotgun (WGS) entry which is preliminary data.</text>
</comment>
<evidence type="ECO:0000313" key="2">
    <source>
        <dbReference type="EMBL" id="OGC63614.1"/>
    </source>
</evidence>
<reference evidence="2 3" key="1">
    <citation type="journal article" date="2016" name="Nat. Commun.">
        <title>Thousands of microbial genomes shed light on interconnected biogeochemical processes in an aquifer system.</title>
        <authorList>
            <person name="Anantharaman K."/>
            <person name="Brown C.T."/>
            <person name="Hug L.A."/>
            <person name="Sharon I."/>
            <person name="Castelle C.J."/>
            <person name="Probst A.J."/>
            <person name="Thomas B.C."/>
            <person name="Singh A."/>
            <person name="Wilkins M.J."/>
            <person name="Karaoz U."/>
            <person name="Brodie E.L."/>
            <person name="Williams K.H."/>
            <person name="Hubbard S.S."/>
            <person name="Banfield J.F."/>
        </authorList>
    </citation>
    <scope>NUCLEOTIDE SEQUENCE [LARGE SCALE GENOMIC DNA]</scope>
</reference>
<feature type="transmembrane region" description="Helical" evidence="1">
    <location>
        <begin position="40"/>
        <end position="59"/>
    </location>
</feature>
<gene>
    <name evidence="2" type="ORF">A2264_04580</name>
</gene>
<protein>
    <recommendedName>
        <fullName evidence="4">Zinc-ribbon domain-containing protein</fullName>
    </recommendedName>
</protein>
<keyword evidence="1" id="KW-0472">Membrane</keyword>
<dbReference type="Proteomes" id="UP000176614">
    <property type="component" value="Unassembled WGS sequence"/>
</dbReference>
<dbReference type="EMBL" id="MEVT01000005">
    <property type="protein sequence ID" value="OGC63614.1"/>
    <property type="molecule type" value="Genomic_DNA"/>
</dbReference>
<organism evidence="2 3">
    <name type="scientific">candidate division WWE3 bacterium RIFOXYA2_FULL_46_9</name>
    <dbReference type="NCBI Taxonomy" id="1802636"/>
    <lineage>
        <taxon>Bacteria</taxon>
        <taxon>Katanobacteria</taxon>
    </lineage>
</organism>
<keyword evidence="1" id="KW-0812">Transmembrane</keyword>
<accession>A0A1F4W2H0</accession>
<evidence type="ECO:0008006" key="4">
    <source>
        <dbReference type="Google" id="ProtNLM"/>
    </source>
</evidence>
<feature type="transmembrane region" description="Helical" evidence="1">
    <location>
        <begin position="71"/>
        <end position="92"/>
    </location>
</feature>
<name>A0A1F4W2H0_UNCKA</name>
<proteinExistence type="predicted"/>
<evidence type="ECO:0000313" key="3">
    <source>
        <dbReference type="Proteomes" id="UP000176614"/>
    </source>
</evidence>
<dbReference type="AlphaFoldDB" id="A0A1F4W2H0"/>
<evidence type="ECO:0000256" key="1">
    <source>
        <dbReference type="SAM" id="Phobius"/>
    </source>
</evidence>
<keyword evidence="1" id="KW-1133">Transmembrane helix</keyword>